<reference evidence="2 3" key="1">
    <citation type="submission" date="2018-05" db="EMBL/GenBank/DDBJ databases">
        <title>Leucothrix arctica sp. nov., isolated from Arctic seawater.</title>
        <authorList>
            <person name="Choi A."/>
            <person name="Baek K."/>
        </authorList>
    </citation>
    <scope>NUCLEOTIDE SEQUENCE [LARGE SCALE GENOMIC DNA]</scope>
    <source>
        <strain evidence="2 3">JCM 18388</strain>
    </source>
</reference>
<keyword evidence="3" id="KW-1185">Reference proteome</keyword>
<dbReference type="RefSeq" id="WP_109839650.1">
    <property type="nucleotide sequence ID" value="NZ_QGKM01000088.1"/>
</dbReference>
<comment type="caution">
    <text evidence="2">The sequence shown here is derived from an EMBL/GenBank/DDBJ whole genome shotgun (WGS) entry which is preliminary data.</text>
</comment>
<dbReference type="Proteomes" id="UP000245539">
    <property type="component" value="Unassembled WGS sequence"/>
</dbReference>
<dbReference type="OrthoDB" id="196926at2"/>
<dbReference type="SUPFAM" id="SSF88723">
    <property type="entry name" value="PIN domain-like"/>
    <property type="match status" value="1"/>
</dbReference>
<dbReference type="InterPro" id="IPR029060">
    <property type="entry name" value="PIN-like_dom_sf"/>
</dbReference>
<dbReference type="Pfam" id="PF01850">
    <property type="entry name" value="PIN"/>
    <property type="match status" value="1"/>
</dbReference>
<name>A0A317C261_9GAMM</name>
<gene>
    <name evidence="2" type="ORF">DKW60_21130</name>
</gene>
<protein>
    <submittedName>
        <fullName evidence="2">Pilus assembly protein</fullName>
    </submittedName>
</protein>
<dbReference type="Gene3D" id="3.40.50.1010">
    <property type="entry name" value="5'-nuclease"/>
    <property type="match status" value="1"/>
</dbReference>
<accession>A0A317C261</accession>
<dbReference type="AlphaFoldDB" id="A0A317C261"/>
<evidence type="ECO:0000313" key="3">
    <source>
        <dbReference type="Proteomes" id="UP000245539"/>
    </source>
</evidence>
<dbReference type="InterPro" id="IPR002716">
    <property type="entry name" value="PIN_dom"/>
</dbReference>
<evidence type="ECO:0000259" key="1">
    <source>
        <dbReference type="Pfam" id="PF01850"/>
    </source>
</evidence>
<sequence length="136" mass="15646">MQSIVIDSGPLIALFNGNDRYHEQAVRFIQNLQGNLYTNIAVITEVVHMLDFSQQAQQDFLTWVEQAVIIDQGTVEDWESIIQLLQKYADLPADFADASLIVLCQRLNTLDVASIDSDFTVYRNYLKKPFNNLFWD</sequence>
<proteinExistence type="predicted"/>
<dbReference type="EMBL" id="QGKM01000088">
    <property type="protein sequence ID" value="PWQ92439.1"/>
    <property type="molecule type" value="Genomic_DNA"/>
</dbReference>
<organism evidence="2 3">
    <name type="scientific">Leucothrix pacifica</name>
    <dbReference type="NCBI Taxonomy" id="1247513"/>
    <lineage>
        <taxon>Bacteria</taxon>
        <taxon>Pseudomonadati</taxon>
        <taxon>Pseudomonadota</taxon>
        <taxon>Gammaproteobacteria</taxon>
        <taxon>Thiotrichales</taxon>
        <taxon>Thiotrichaceae</taxon>
        <taxon>Leucothrix</taxon>
    </lineage>
</organism>
<feature type="domain" description="PIN" evidence="1">
    <location>
        <begin position="4"/>
        <end position="120"/>
    </location>
</feature>
<evidence type="ECO:0000313" key="2">
    <source>
        <dbReference type="EMBL" id="PWQ92439.1"/>
    </source>
</evidence>